<proteinExistence type="predicted"/>
<dbReference type="AlphaFoldDB" id="A0A1S6IT99"/>
<protein>
    <submittedName>
        <fullName evidence="7">Transporter</fullName>
    </submittedName>
</protein>
<feature type="transmembrane region" description="Helical" evidence="6">
    <location>
        <begin position="28"/>
        <end position="50"/>
    </location>
</feature>
<gene>
    <name evidence="7" type="ORF">B0537_02105</name>
</gene>
<feature type="transmembrane region" description="Helical" evidence="6">
    <location>
        <begin position="114"/>
        <end position="135"/>
    </location>
</feature>
<dbReference type="PANTHER" id="PTHR34857">
    <property type="entry name" value="SLL0384 PROTEIN"/>
    <property type="match status" value="1"/>
</dbReference>
<dbReference type="EMBL" id="CP019698">
    <property type="protein sequence ID" value="AQS57995.1"/>
    <property type="molecule type" value="Genomic_DNA"/>
</dbReference>
<dbReference type="InterPro" id="IPR051611">
    <property type="entry name" value="ECF_transporter_component"/>
</dbReference>
<dbReference type="OrthoDB" id="8075495at2"/>
<name>A0A1S6IT99_9FIRM</name>
<evidence type="ECO:0000256" key="2">
    <source>
        <dbReference type="ARBA" id="ARBA00022475"/>
    </source>
</evidence>
<dbReference type="RefSeq" id="WP_077712954.1">
    <property type="nucleotide sequence ID" value="NZ_CP019698.1"/>
</dbReference>
<evidence type="ECO:0000256" key="1">
    <source>
        <dbReference type="ARBA" id="ARBA00004141"/>
    </source>
</evidence>
<sequence>MSFFSNITLGQYYPGNSFIHRLDPRAKLLAMPLIMAGILLAQGPIGYTVASLPPIVGYALAQVPLSALWRGMRLLWFFLIFSLALQALTYPGEPLWEWGIITISREGLLLGLRLIYRLALLVLTAMLLTTTTTPVNLTGAMERLLKPLKRLGVPVHELAMMMTIALRFVPTLLEEAEVVMKAQQARGGSFTSGSVEKRVRAATALLVPLLAGSLRRAEELAIAMEARCYRGDNGRTKLKQFQYNYQDYATLISLVAITIIVGLERWTNLL</sequence>
<dbReference type="InterPro" id="IPR003339">
    <property type="entry name" value="ABC/ECF_trnsptr_transmembrane"/>
</dbReference>
<dbReference type="KEGG" id="dfg:B0537_02105"/>
<evidence type="ECO:0000256" key="6">
    <source>
        <dbReference type="SAM" id="Phobius"/>
    </source>
</evidence>
<dbReference type="Proteomes" id="UP000189464">
    <property type="component" value="Chromosome"/>
</dbReference>
<feature type="transmembrane region" description="Helical" evidence="6">
    <location>
        <begin position="245"/>
        <end position="263"/>
    </location>
</feature>
<keyword evidence="3 6" id="KW-0812">Transmembrane</keyword>
<dbReference type="Pfam" id="PF02361">
    <property type="entry name" value="CbiQ"/>
    <property type="match status" value="1"/>
</dbReference>
<dbReference type="STRING" id="1833852.B0537_02105"/>
<dbReference type="CDD" id="cd16914">
    <property type="entry name" value="EcfT"/>
    <property type="match status" value="1"/>
</dbReference>
<reference evidence="7 8" key="1">
    <citation type="journal article" date="2016" name="Int. J. Syst. Evol. Microbiol.">
        <title>Desulfotomaculum ferrireducens sp. nov., a moderately thermophilic sulfate-reducing and dissimilatory Fe(III)-reducing bacterium isolated from compost.</title>
        <authorList>
            <person name="Yang G."/>
            <person name="Guo J."/>
            <person name="Zhuang L."/>
            <person name="Yuan Y."/>
            <person name="Zhou S."/>
        </authorList>
    </citation>
    <scope>NUCLEOTIDE SEQUENCE [LARGE SCALE GENOMIC DNA]</scope>
    <source>
        <strain evidence="7 8">GSS09</strain>
    </source>
</reference>
<keyword evidence="4 6" id="KW-1133">Transmembrane helix</keyword>
<evidence type="ECO:0000313" key="8">
    <source>
        <dbReference type="Proteomes" id="UP000189464"/>
    </source>
</evidence>
<comment type="subcellular location">
    <subcellularLocation>
        <location evidence="1">Membrane</location>
        <topology evidence="1">Multi-pass membrane protein</topology>
    </subcellularLocation>
</comment>
<dbReference type="PANTHER" id="PTHR34857:SF2">
    <property type="entry name" value="SLL0384 PROTEIN"/>
    <property type="match status" value="1"/>
</dbReference>
<accession>A0A1S6IT99</accession>
<keyword evidence="8" id="KW-1185">Reference proteome</keyword>
<evidence type="ECO:0000256" key="3">
    <source>
        <dbReference type="ARBA" id="ARBA00022692"/>
    </source>
</evidence>
<evidence type="ECO:0000313" key="7">
    <source>
        <dbReference type="EMBL" id="AQS57995.1"/>
    </source>
</evidence>
<organism evidence="7 8">
    <name type="scientific">Desulforamulus ferrireducens</name>
    <dbReference type="NCBI Taxonomy" id="1833852"/>
    <lineage>
        <taxon>Bacteria</taxon>
        <taxon>Bacillati</taxon>
        <taxon>Bacillota</taxon>
        <taxon>Clostridia</taxon>
        <taxon>Eubacteriales</taxon>
        <taxon>Peptococcaceae</taxon>
        <taxon>Desulforamulus</taxon>
    </lineage>
</organism>
<keyword evidence="2" id="KW-1003">Cell membrane</keyword>
<evidence type="ECO:0000256" key="5">
    <source>
        <dbReference type="ARBA" id="ARBA00023136"/>
    </source>
</evidence>
<dbReference type="GO" id="GO:0005886">
    <property type="term" value="C:plasma membrane"/>
    <property type="evidence" value="ECO:0007669"/>
    <property type="project" value="UniProtKB-ARBA"/>
</dbReference>
<keyword evidence="5 6" id="KW-0472">Membrane</keyword>
<evidence type="ECO:0000256" key="4">
    <source>
        <dbReference type="ARBA" id="ARBA00022989"/>
    </source>
</evidence>
<feature type="transmembrane region" description="Helical" evidence="6">
    <location>
        <begin position="74"/>
        <end position="93"/>
    </location>
</feature>